<evidence type="ECO:0000259" key="1">
    <source>
        <dbReference type="PROSITE" id="PS50883"/>
    </source>
</evidence>
<evidence type="ECO:0000313" key="2">
    <source>
        <dbReference type="EMBL" id="EDM48509.1"/>
    </source>
</evidence>
<dbReference type="InterPro" id="IPR035919">
    <property type="entry name" value="EAL_sf"/>
</dbReference>
<dbReference type="Gene3D" id="3.30.450.20">
    <property type="entry name" value="PAS domain"/>
    <property type="match status" value="1"/>
</dbReference>
<dbReference type="STRING" id="443152.MDG893_18242"/>
<protein>
    <recommendedName>
        <fullName evidence="1">EAL domain-containing protein</fullName>
    </recommendedName>
</protein>
<name>A6EYA1_9GAMM</name>
<feature type="domain" description="EAL" evidence="1">
    <location>
        <begin position="24"/>
        <end position="274"/>
    </location>
</feature>
<dbReference type="SMART" id="SM00052">
    <property type="entry name" value="EAL"/>
    <property type="match status" value="1"/>
</dbReference>
<dbReference type="Proteomes" id="UP000005856">
    <property type="component" value="Unassembled WGS sequence"/>
</dbReference>
<dbReference type="Pfam" id="PF00563">
    <property type="entry name" value="EAL"/>
    <property type="match status" value="1"/>
</dbReference>
<reference evidence="2 3" key="1">
    <citation type="submission" date="2007-06" db="EMBL/GenBank/DDBJ databases">
        <authorList>
            <person name="Green D."/>
            <person name="Ferriera S."/>
            <person name="Johnson J."/>
            <person name="Kravitz S."/>
            <person name="Beeson K."/>
            <person name="Sutton G."/>
            <person name="Rogers Y.-H."/>
            <person name="Friedman R."/>
            <person name="Frazier M."/>
            <person name="Venter J.C."/>
        </authorList>
    </citation>
    <scope>NUCLEOTIDE SEQUENCE [LARGE SCALE GENOMIC DNA]</scope>
    <source>
        <strain evidence="2 3">DG893</strain>
    </source>
</reference>
<dbReference type="InterPro" id="IPR050706">
    <property type="entry name" value="Cyclic-di-GMP_PDE-like"/>
</dbReference>
<dbReference type="GO" id="GO:0071111">
    <property type="term" value="F:cyclic-guanylate-specific phosphodiesterase activity"/>
    <property type="evidence" value="ECO:0007669"/>
    <property type="project" value="InterPro"/>
</dbReference>
<proteinExistence type="predicted"/>
<organism evidence="2 3">
    <name type="scientific">Marinobacter algicola DG893</name>
    <dbReference type="NCBI Taxonomy" id="443152"/>
    <lineage>
        <taxon>Bacteria</taxon>
        <taxon>Pseudomonadati</taxon>
        <taxon>Pseudomonadota</taxon>
        <taxon>Gammaproteobacteria</taxon>
        <taxon>Pseudomonadales</taxon>
        <taxon>Marinobacteraceae</taxon>
        <taxon>Marinobacter</taxon>
    </lineage>
</organism>
<dbReference type="PROSITE" id="PS50883">
    <property type="entry name" value="EAL"/>
    <property type="match status" value="1"/>
</dbReference>
<dbReference type="Gene3D" id="3.20.20.450">
    <property type="entry name" value="EAL domain"/>
    <property type="match status" value="1"/>
</dbReference>
<sequence>MARMASLLRTLTMNRVISLSRHRKSRTQPPYRENIFADLDFSSAYQPILSPTHQKLVGFEALVRVTRDQMPISPAELFSRASSGEQTVELDSFLLHRHLEQFSGHSMPVWLFLNINPETCIHPASSLDRLVDHCRSCGIAPDRVVLELVETASENPDALLKFIHMAKAKGFRIAIDDFGVGDSNFERLWRMDPMIVKLDRSLLVNAEQHHRARLLLESLVRMIRESGSLVLLEGIESEVQAKIALATEADLLQGFLLGRPGEVCPAIVEQRETGLKSVMNHSRESTLQESSDHDDFLRLLRFEILETCHRLARGEAFTSACEPMLRISGIKRCFLLDREGVQQGNLAFGTRHFAPQEFNPLYHSAGACWAHREYFRNAVTRPQHINASRPYVALPDAIRTVTLSTSLTSDNNRQVFCVDLHPDELFGGQLCFPQTL</sequence>
<dbReference type="AlphaFoldDB" id="A6EYA1"/>
<dbReference type="SUPFAM" id="SSF141868">
    <property type="entry name" value="EAL domain-like"/>
    <property type="match status" value="1"/>
</dbReference>
<evidence type="ECO:0000313" key="3">
    <source>
        <dbReference type="Proteomes" id="UP000005856"/>
    </source>
</evidence>
<dbReference type="InterPro" id="IPR001633">
    <property type="entry name" value="EAL_dom"/>
</dbReference>
<keyword evidence="3" id="KW-1185">Reference proteome</keyword>
<dbReference type="eggNOG" id="COG2200">
    <property type="taxonomic scope" value="Bacteria"/>
</dbReference>
<dbReference type="EMBL" id="ABCP01000006">
    <property type="protein sequence ID" value="EDM48509.1"/>
    <property type="molecule type" value="Genomic_DNA"/>
</dbReference>
<gene>
    <name evidence="2" type="ORF">MDG893_18242</name>
</gene>
<dbReference type="PANTHER" id="PTHR33121:SF76">
    <property type="entry name" value="SIGNALING PROTEIN"/>
    <property type="match status" value="1"/>
</dbReference>
<dbReference type="SUPFAM" id="SSF103190">
    <property type="entry name" value="Sensory domain-like"/>
    <property type="match status" value="1"/>
</dbReference>
<comment type="caution">
    <text evidence="2">The sequence shown here is derived from an EMBL/GenBank/DDBJ whole genome shotgun (WGS) entry which is preliminary data.</text>
</comment>
<dbReference type="InterPro" id="IPR029151">
    <property type="entry name" value="Sensor-like_sf"/>
</dbReference>
<dbReference type="PANTHER" id="PTHR33121">
    <property type="entry name" value="CYCLIC DI-GMP PHOSPHODIESTERASE PDEF"/>
    <property type="match status" value="1"/>
</dbReference>
<accession>A6EYA1</accession>
<dbReference type="CDD" id="cd01948">
    <property type="entry name" value="EAL"/>
    <property type="match status" value="1"/>
</dbReference>